<name>A0AAU9VRD6_9CNID</name>
<comment type="caution">
    <text evidence="1">The sequence shown here is derived from an EMBL/GenBank/DDBJ whole genome shotgun (WGS) entry which is preliminary data.</text>
</comment>
<dbReference type="EMBL" id="CALNXJ010000003">
    <property type="protein sequence ID" value="CAH3036073.1"/>
    <property type="molecule type" value="Genomic_DNA"/>
</dbReference>
<gene>
    <name evidence="1" type="ORF">PMEA_00016633</name>
</gene>
<evidence type="ECO:0000313" key="1">
    <source>
        <dbReference type="EMBL" id="CAH3036073.1"/>
    </source>
</evidence>
<dbReference type="Proteomes" id="UP001159428">
    <property type="component" value="Unassembled WGS sequence"/>
</dbReference>
<reference evidence="1 2" key="1">
    <citation type="submission" date="2022-05" db="EMBL/GenBank/DDBJ databases">
        <authorList>
            <consortium name="Genoscope - CEA"/>
            <person name="William W."/>
        </authorList>
    </citation>
    <scope>NUCLEOTIDE SEQUENCE [LARGE SCALE GENOMIC DNA]</scope>
</reference>
<dbReference type="AlphaFoldDB" id="A0AAU9VRD6"/>
<dbReference type="PANTHER" id="PTHR33845:SF1">
    <property type="entry name" value="C2H2-TYPE DOMAIN-CONTAINING PROTEIN"/>
    <property type="match status" value="1"/>
</dbReference>
<sequence>MKAAVKRYCNEGHDILLAQDMQTALKERPVRGTTAGVFCMNDKFITLKLKKIPNFSALHNFEFTSRGLRMWKAFKIGAGKLIAWNNIIFCLQEATCLSEDKLFFIFFQNISLDPKRKSRLQKEVQMETTTEVNSLRMVANDMRNALNTDGTRMLSRMEWLSKLQILGFFSRLSAKRKQSDGKETSAVDDELDDDEELVEEYASLTDEQMLEKASVAVESEIGVKHLVMYDVYNLCEIAYENRLLFSRLRCSGKRAMCKHFEIPSNLRDTKSSLVKVLSLMVEDCSCMKESNYAM</sequence>
<proteinExistence type="predicted"/>
<organism evidence="1 2">
    <name type="scientific">Pocillopora meandrina</name>
    <dbReference type="NCBI Taxonomy" id="46732"/>
    <lineage>
        <taxon>Eukaryota</taxon>
        <taxon>Metazoa</taxon>
        <taxon>Cnidaria</taxon>
        <taxon>Anthozoa</taxon>
        <taxon>Hexacorallia</taxon>
        <taxon>Scleractinia</taxon>
        <taxon>Astrocoeniina</taxon>
        <taxon>Pocilloporidae</taxon>
        <taxon>Pocillopora</taxon>
    </lineage>
</organism>
<dbReference type="PANTHER" id="PTHR33845">
    <property type="entry name" value="C2H2-TYPE DOMAIN-CONTAINING PROTEIN"/>
    <property type="match status" value="1"/>
</dbReference>
<accession>A0AAU9VRD6</accession>
<keyword evidence="2" id="KW-1185">Reference proteome</keyword>
<protein>
    <submittedName>
        <fullName evidence="1">Uncharacterized protein</fullName>
    </submittedName>
</protein>
<evidence type="ECO:0000313" key="2">
    <source>
        <dbReference type="Proteomes" id="UP001159428"/>
    </source>
</evidence>